<evidence type="ECO:0000313" key="3">
    <source>
        <dbReference type="Proteomes" id="UP000321058"/>
    </source>
</evidence>
<gene>
    <name evidence="2" type="ORF">RSO01_21230</name>
</gene>
<keyword evidence="1" id="KW-0732">Signal</keyword>
<dbReference type="Proteomes" id="UP000321058">
    <property type="component" value="Unassembled WGS sequence"/>
</dbReference>
<sequence length="138" mass="14619">MRWVSTAIALLAAATISPALAQTASFDGTWSVTQECEPAPGGARGFKWAYDATVKGGQLVGQYGTKDKPSSLTLTGQIKADGSAMLRASGLNGKSDYTAGFGQPGEKFSYPVEARFEAKRGTGLRTQARTCRFTFVKL</sequence>
<dbReference type="OrthoDB" id="9816009at2"/>
<evidence type="ECO:0008006" key="4">
    <source>
        <dbReference type="Google" id="ProtNLM"/>
    </source>
</evidence>
<proteinExistence type="predicted"/>
<evidence type="ECO:0000256" key="1">
    <source>
        <dbReference type="SAM" id="SignalP"/>
    </source>
</evidence>
<accession>A0A512N7J4</accession>
<feature type="signal peptide" evidence="1">
    <location>
        <begin position="1"/>
        <end position="21"/>
    </location>
</feature>
<dbReference type="EMBL" id="BKAJ01000033">
    <property type="protein sequence ID" value="GEP54957.1"/>
    <property type="molecule type" value="Genomic_DNA"/>
</dbReference>
<reference evidence="2 3" key="1">
    <citation type="submission" date="2019-07" db="EMBL/GenBank/DDBJ databases">
        <title>Whole genome shotgun sequence of Reyranella soli NBRC 108950.</title>
        <authorList>
            <person name="Hosoyama A."/>
            <person name="Uohara A."/>
            <person name="Ohji S."/>
            <person name="Ichikawa N."/>
        </authorList>
    </citation>
    <scope>NUCLEOTIDE SEQUENCE [LARGE SCALE GENOMIC DNA]</scope>
    <source>
        <strain evidence="2 3">NBRC 108950</strain>
    </source>
</reference>
<comment type="caution">
    <text evidence="2">The sequence shown here is derived from an EMBL/GenBank/DDBJ whole genome shotgun (WGS) entry which is preliminary data.</text>
</comment>
<dbReference type="RefSeq" id="WP_147149002.1">
    <property type="nucleotide sequence ID" value="NZ_BKAJ01000033.1"/>
</dbReference>
<keyword evidence="3" id="KW-1185">Reference proteome</keyword>
<dbReference type="AlphaFoldDB" id="A0A512N7J4"/>
<name>A0A512N7J4_9HYPH</name>
<feature type="chain" id="PRO_5021812572" description="Lipocalin-like domain-containing protein" evidence="1">
    <location>
        <begin position="22"/>
        <end position="138"/>
    </location>
</feature>
<protein>
    <recommendedName>
        <fullName evidence="4">Lipocalin-like domain-containing protein</fullName>
    </recommendedName>
</protein>
<organism evidence="2 3">
    <name type="scientific">Reyranella soli</name>
    <dbReference type="NCBI Taxonomy" id="1230389"/>
    <lineage>
        <taxon>Bacteria</taxon>
        <taxon>Pseudomonadati</taxon>
        <taxon>Pseudomonadota</taxon>
        <taxon>Alphaproteobacteria</taxon>
        <taxon>Hyphomicrobiales</taxon>
        <taxon>Reyranellaceae</taxon>
        <taxon>Reyranella</taxon>
    </lineage>
</organism>
<evidence type="ECO:0000313" key="2">
    <source>
        <dbReference type="EMBL" id="GEP54957.1"/>
    </source>
</evidence>